<protein>
    <submittedName>
        <fullName evidence="2">Uncharacterized protein</fullName>
    </submittedName>
</protein>
<keyword evidence="3" id="KW-1185">Reference proteome</keyword>
<name>A0ABW7PDI0_9ACTN</name>
<evidence type="ECO:0000256" key="1">
    <source>
        <dbReference type="SAM" id="MobiDB-lite"/>
    </source>
</evidence>
<dbReference type="RefSeq" id="WP_395510274.1">
    <property type="nucleotide sequence ID" value="NZ_JBBDHD010000032.1"/>
</dbReference>
<feature type="compositionally biased region" description="Low complexity" evidence="1">
    <location>
        <begin position="66"/>
        <end position="77"/>
    </location>
</feature>
<gene>
    <name evidence="2" type="ORF">WDV06_15235</name>
</gene>
<comment type="caution">
    <text evidence="2">The sequence shown here is derived from an EMBL/GenBank/DDBJ whole genome shotgun (WGS) entry which is preliminary data.</text>
</comment>
<sequence length="77" mass="7745">MGGPPEGDDARQPGPDAILASPAWPDIVAATGRLDARGLDVAPVVVDAHAAGAGVEPRPPSPLLPLPVLARRQPTSV</sequence>
<evidence type="ECO:0000313" key="3">
    <source>
        <dbReference type="Proteomes" id="UP001610631"/>
    </source>
</evidence>
<reference evidence="2 3" key="1">
    <citation type="submission" date="2024-03" db="EMBL/GenBank/DDBJ databases">
        <title>Whole genome sequencing of Streptomyces racemochromogenes, to identify antimicrobial biosynthetic gene clusters.</title>
        <authorList>
            <person name="Suryawanshi P."/>
            <person name="Krishnaraj P.U."/>
            <person name="Arun Y.P."/>
            <person name="Suryawanshi M.P."/>
            <person name="Rakshit O."/>
        </authorList>
    </citation>
    <scope>NUCLEOTIDE SEQUENCE [LARGE SCALE GENOMIC DNA]</scope>
    <source>
        <strain evidence="2 3">AUDT626</strain>
    </source>
</reference>
<dbReference type="Proteomes" id="UP001610631">
    <property type="component" value="Unassembled WGS sequence"/>
</dbReference>
<proteinExistence type="predicted"/>
<dbReference type="EMBL" id="JBBDHD010000032">
    <property type="protein sequence ID" value="MFH7596439.1"/>
    <property type="molecule type" value="Genomic_DNA"/>
</dbReference>
<accession>A0ABW7PDI0</accession>
<evidence type="ECO:0000313" key="2">
    <source>
        <dbReference type="EMBL" id="MFH7596439.1"/>
    </source>
</evidence>
<organism evidence="2 3">
    <name type="scientific">Streptomyces racemochromogenes</name>
    <dbReference type="NCBI Taxonomy" id="67353"/>
    <lineage>
        <taxon>Bacteria</taxon>
        <taxon>Bacillati</taxon>
        <taxon>Actinomycetota</taxon>
        <taxon>Actinomycetes</taxon>
        <taxon>Kitasatosporales</taxon>
        <taxon>Streptomycetaceae</taxon>
        <taxon>Streptomyces</taxon>
    </lineage>
</organism>
<feature type="region of interest" description="Disordered" evidence="1">
    <location>
        <begin position="52"/>
        <end position="77"/>
    </location>
</feature>